<gene>
    <name evidence="2" type="ORF">INT45_011144</name>
</gene>
<dbReference type="CDD" id="cd01647">
    <property type="entry name" value="RT_LTR"/>
    <property type="match status" value="1"/>
</dbReference>
<dbReference type="Gene3D" id="3.10.10.10">
    <property type="entry name" value="HIV Type 1 Reverse Transcriptase, subunit A, domain 1"/>
    <property type="match status" value="1"/>
</dbReference>
<feature type="domain" description="Reverse transcriptase" evidence="1">
    <location>
        <begin position="67"/>
        <end position="244"/>
    </location>
</feature>
<dbReference type="InterPro" id="IPR050951">
    <property type="entry name" value="Retrovirus_Pol_polyprotein"/>
</dbReference>
<dbReference type="EMBL" id="JAEPRB010000001">
    <property type="protein sequence ID" value="KAG2228352.1"/>
    <property type="molecule type" value="Genomic_DNA"/>
</dbReference>
<evidence type="ECO:0000313" key="3">
    <source>
        <dbReference type="Proteomes" id="UP000646827"/>
    </source>
</evidence>
<protein>
    <recommendedName>
        <fullName evidence="1">Reverse transcriptase domain-containing protein</fullName>
    </recommendedName>
</protein>
<keyword evidence="3" id="KW-1185">Reference proteome</keyword>
<dbReference type="InterPro" id="IPR043502">
    <property type="entry name" value="DNA/RNA_pol_sf"/>
</dbReference>
<dbReference type="Proteomes" id="UP000646827">
    <property type="component" value="Unassembled WGS sequence"/>
</dbReference>
<dbReference type="PROSITE" id="PS50878">
    <property type="entry name" value="RT_POL"/>
    <property type="match status" value="1"/>
</dbReference>
<dbReference type="PANTHER" id="PTHR37984">
    <property type="entry name" value="PROTEIN CBG26694"/>
    <property type="match status" value="1"/>
</dbReference>
<evidence type="ECO:0000259" key="1">
    <source>
        <dbReference type="PROSITE" id="PS50878"/>
    </source>
</evidence>
<accession>A0A8H7VR67</accession>
<dbReference type="Pfam" id="PF00078">
    <property type="entry name" value="RVT_1"/>
    <property type="match status" value="1"/>
</dbReference>
<dbReference type="AlphaFoldDB" id="A0A8H7VR67"/>
<dbReference type="InterPro" id="IPR043128">
    <property type="entry name" value="Rev_trsase/Diguanyl_cyclase"/>
</dbReference>
<dbReference type="Gene3D" id="3.30.70.270">
    <property type="match status" value="1"/>
</dbReference>
<proteinExistence type="predicted"/>
<organism evidence="2 3">
    <name type="scientific">Circinella minor</name>
    <dbReference type="NCBI Taxonomy" id="1195481"/>
    <lineage>
        <taxon>Eukaryota</taxon>
        <taxon>Fungi</taxon>
        <taxon>Fungi incertae sedis</taxon>
        <taxon>Mucoromycota</taxon>
        <taxon>Mucoromycotina</taxon>
        <taxon>Mucoromycetes</taxon>
        <taxon>Mucorales</taxon>
        <taxon>Lichtheimiaceae</taxon>
        <taxon>Circinella</taxon>
    </lineage>
</organism>
<dbReference type="SUPFAM" id="SSF56672">
    <property type="entry name" value="DNA/RNA polymerases"/>
    <property type="match status" value="1"/>
</dbReference>
<name>A0A8H7VR67_9FUNG</name>
<dbReference type="PANTHER" id="PTHR37984:SF5">
    <property type="entry name" value="PROTEIN NYNRIN-LIKE"/>
    <property type="match status" value="1"/>
</dbReference>
<dbReference type="InterPro" id="IPR000477">
    <property type="entry name" value="RT_dom"/>
</dbReference>
<sequence length="282" mass="32861">MNNEHPTIKNLLQQYPQLTSETTVQNITTAPYQYRIDTRHHVPIMVRDYRRAPAENKIIEELVQAMLKKKVIEPSDSSWSSPIVLIQKLNGQYRFCLDFRKLNSITRRDVYPLPNITELLDQLHGSKYFTTLDLHFGYWQIPMHPDDACKTAFTANGALYQFTCLPYGCTNGPASFQRCMRYILQGQKNCMVYLDDVLLHTKDLQQHLTRLKELLALLDKYNLRLSLKKCQFLQKQVNYLGFVIMGNGIKPDPKKTAAIAKWEVPQYTKEVQKFLGFCAFHH</sequence>
<reference evidence="2 3" key="1">
    <citation type="submission" date="2020-12" db="EMBL/GenBank/DDBJ databases">
        <title>Metabolic potential, ecology and presence of endohyphal bacteria is reflected in genomic diversity of Mucoromycotina.</title>
        <authorList>
            <person name="Muszewska A."/>
            <person name="Okrasinska A."/>
            <person name="Steczkiewicz K."/>
            <person name="Drgas O."/>
            <person name="Orlowska M."/>
            <person name="Perlinska-Lenart U."/>
            <person name="Aleksandrzak-Piekarczyk T."/>
            <person name="Szatraj K."/>
            <person name="Zielenkiewicz U."/>
            <person name="Pilsyk S."/>
            <person name="Malc E."/>
            <person name="Mieczkowski P."/>
            <person name="Kruszewska J.S."/>
            <person name="Biernat P."/>
            <person name="Pawlowska J."/>
        </authorList>
    </citation>
    <scope>NUCLEOTIDE SEQUENCE [LARGE SCALE GENOMIC DNA]</scope>
    <source>
        <strain evidence="2 3">CBS 142.35</strain>
    </source>
</reference>
<dbReference type="OrthoDB" id="2202353at2759"/>
<evidence type="ECO:0000313" key="2">
    <source>
        <dbReference type="EMBL" id="KAG2228352.1"/>
    </source>
</evidence>
<comment type="caution">
    <text evidence="2">The sequence shown here is derived from an EMBL/GenBank/DDBJ whole genome shotgun (WGS) entry which is preliminary data.</text>
</comment>